<comment type="caution">
    <text evidence="7">The sequence shown here is derived from an EMBL/GenBank/DDBJ whole genome shotgun (WGS) entry which is preliminary data.</text>
</comment>
<dbReference type="GO" id="GO:0007155">
    <property type="term" value="P:cell adhesion"/>
    <property type="evidence" value="ECO:0007669"/>
    <property type="project" value="InterPro"/>
</dbReference>
<dbReference type="SUPFAM" id="SSF53807">
    <property type="entry name" value="Helical backbone' metal receptor"/>
    <property type="match status" value="1"/>
</dbReference>
<dbReference type="InterPro" id="IPR006128">
    <property type="entry name" value="Lipoprotein_PsaA-like"/>
</dbReference>
<dbReference type="GO" id="GO:0030001">
    <property type="term" value="P:metal ion transport"/>
    <property type="evidence" value="ECO:0007669"/>
    <property type="project" value="InterPro"/>
</dbReference>
<dbReference type="InterPro" id="IPR006129">
    <property type="entry name" value="AdhesinB"/>
</dbReference>
<comment type="subcellular location">
    <subcellularLocation>
        <location evidence="1">Cell envelope</location>
    </subcellularLocation>
</comment>
<sequence length="296" mass="33491">MKKIILILTLLLTLTACGKQAEHRLTVTTTNSILYDMTRQIAGQAADVKSIVPVGQDPHEYEVKPQDIAALEQADVIIYNGLNLETGNGWFNQALDQAGKSIKDDTVVAASQDVDTIRLEHGREVDPHAWLSIKNGVLYVDVIKDALIKQDPSHQQDYAKNAEQYKEKLLSLDKKYAAKFNDIPEDQKQLITSEGAFKYFSRDYGLHHHYIWEINTEKQGTPEQMKQAVDYVKKHSVKHLFVETSVDKRSMNALSDEIGKKIFGEVLTDSIGQDKATNSYYKMMEHNIVTIHDGMK</sequence>
<name>A0A4R6BDG7_9STAP</name>
<comment type="similarity">
    <text evidence="5">Belongs to the bacterial solute-binding protein 9 family.</text>
</comment>
<evidence type="ECO:0000256" key="2">
    <source>
        <dbReference type="ARBA" id="ARBA00022448"/>
    </source>
</evidence>
<evidence type="ECO:0000313" key="7">
    <source>
        <dbReference type="EMBL" id="TDL97768.1"/>
    </source>
</evidence>
<dbReference type="EMBL" id="SCWA01000010">
    <property type="protein sequence ID" value="TDL97768.1"/>
    <property type="molecule type" value="Genomic_DNA"/>
</dbReference>
<dbReference type="PROSITE" id="PS51257">
    <property type="entry name" value="PROKAR_LIPOPROTEIN"/>
    <property type="match status" value="1"/>
</dbReference>
<dbReference type="InterPro" id="IPR006127">
    <property type="entry name" value="ZnuA-like"/>
</dbReference>
<keyword evidence="3" id="KW-0479">Metal-binding</keyword>
<keyword evidence="2 5" id="KW-0813">Transport</keyword>
<dbReference type="PRINTS" id="PR00690">
    <property type="entry name" value="ADHESNFAMILY"/>
</dbReference>
<dbReference type="RefSeq" id="WP_133432073.1">
    <property type="nucleotide sequence ID" value="NZ_SCWA01000010.1"/>
</dbReference>
<evidence type="ECO:0000256" key="5">
    <source>
        <dbReference type="RuleBase" id="RU003512"/>
    </source>
</evidence>
<dbReference type="PANTHER" id="PTHR42953:SF1">
    <property type="entry name" value="METAL-BINDING PROTEIN HI_0362-RELATED"/>
    <property type="match status" value="1"/>
</dbReference>
<evidence type="ECO:0000313" key="8">
    <source>
        <dbReference type="Proteomes" id="UP000295310"/>
    </source>
</evidence>
<feature type="chain" id="PRO_5020386391" evidence="6">
    <location>
        <begin position="22"/>
        <end position="296"/>
    </location>
</feature>
<protein>
    <submittedName>
        <fullName evidence="7">Metal ABC transporter substrate-binding protein</fullName>
    </submittedName>
</protein>
<feature type="signal peptide" evidence="6">
    <location>
        <begin position="1"/>
        <end position="21"/>
    </location>
</feature>
<evidence type="ECO:0000256" key="1">
    <source>
        <dbReference type="ARBA" id="ARBA00004196"/>
    </source>
</evidence>
<dbReference type="PRINTS" id="PR00691">
    <property type="entry name" value="ADHESINB"/>
</dbReference>
<dbReference type="Proteomes" id="UP000295310">
    <property type="component" value="Unassembled WGS sequence"/>
</dbReference>
<evidence type="ECO:0000256" key="4">
    <source>
        <dbReference type="ARBA" id="ARBA00022729"/>
    </source>
</evidence>
<dbReference type="Gene3D" id="3.40.50.1980">
    <property type="entry name" value="Nitrogenase molybdenum iron protein domain"/>
    <property type="match status" value="2"/>
</dbReference>
<dbReference type="AlphaFoldDB" id="A0A4R6BDG7"/>
<evidence type="ECO:0000256" key="3">
    <source>
        <dbReference type="ARBA" id="ARBA00022723"/>
    </source>
</evidence>
<proteinExistence type="inferred from homology"/>
<dbReference type="OrthoDB" id="9793396at2"/>
<dbReference type="Pfam" id="PF01297">
    <property type="entry name" value="ZnuA"/>
    <property type="match status" value="1"/>
</dbReference>
<dbReference type="InterPro" id="IPR050492">
    <property type="entry name" value="Bact_metal-bind_prot9"/>
</dbReference>
<keyword evidence="8" id="KW-1185">Reference proteome</keyword>
<dbReference type="GO" id="GO:0046872">
    <property type="term" value="F:metal ion binding"/>
    <property type="evidence" value="ECO:0007669"/>
    <property type="project" value="UniProtKB-KW"/>
</dbReference>
<keyword evidence="4 6" id="KW-0732">Signal</keyword>
<organism evidence="7 8">
    <name type="scientific">Macrococcus brunensis</name>
    <dbReference type="NCBI Taxonomy" id="198483"/>
    <lineage>
        <taxon>Bacteria</taxon>
        <taxon>Bacillati</taxon>
        <taxon>Bacillota</taxon>
        <taxon>Bacilli</taxon>
        <taxon>Bacillales</taxon>
        <taxon>Staphylococcaceae</taxon>
        <taxon>Macrococcus</taxon>
    </lineage>
</organism>
<gene>
    <name evidence="7" type="ORF">ERX27_06740</name>
</gene>
<evidence type="ECO:0000256" key="6">
    <source>
        <dbReference type="SAM" id="SignalP"/>
    </source>
</evidence>
<accession>A0A4R6BDG7</accession>
<dbReference type="GO" id="GO:0030313">
    <property type="term" value="C:cell envelope"/>
    <property type="evidence" value="ECO:0007669"/>
    <property type="project" value="UniProtKB-SubCell"/>
</dbReference>
<reference evidence="7 8" key="1">
    <citation type="submission" date="2019-01" db="EMBL/GenBank/DDBJ databases">
        <title>Draft genome sequences of the type strains of six Macrococcus species.</title>
        <authorList>
            <person name="Mazhar S."/>
            <person name="Altermann E."/>
            <person name="Hill C."/>
            <person name="Mcauliffe O."/>
        </authorList>
    </citation>
    <scope>NUCLEOTIDE SEQUENCE [LARGE SCALE GENOMIC DNA]</scope>
    <source>
        <strain evidence="7 8">CCM4811</strain>
    </source>
</reference>
<dbReference type="PANTHER" id="PTHR42953">
    <property type="entry name" value="HIGH-AFFINITY ZINC UPTAKE SYSTEM PROTEIN ZNUA-RELATED"/>
    <property type="match status" value="1"/>
</dbReference>